<proteinExistence type="predicted"/>
<keyword evidence="4" id="KW-0325">Glycoprotein</keyword>
<protein>
    <recommendedName>
        <fullName evidence="2">beta-mannosidase</fullName>
        <ecNumber evidence="2">3.2.1.25</ecNumber>
    </recommendedName>
</protein>
<dbReference type="SUPFAM" id="SSF49303">
    <property type="entry name" value="beta-Galactosidase/glucuronidase domain"/>
    <property type="match status" value="2"/>
</dbReference>
<dbReference type="InterPro" id="IPR041625">
    <property type="entry name" value="Beta-mannosidase_Ig"/>
</dbReference>
<dbReference type="EC" id="3.2.1.25" evidence="2"/>
<dbReference type="SUPFAM" id="SSF49785">
    <property type="entry name" value="Galactose-binding domain-like"/>
    <property type="match status" value="1"/>
</dbReference>
<dbReference type="SUPFAM" id="SSF51445">
    <property type="entry name" value="(Trans)glycosidases"/>
    <property type="match status" value="1"/>
</dbReference>
<evidence type="ECO:0000256" key="5">
    <source>
        <dbReference type="ARBA" id="ARBA00023295"/>
    </source>
</evidence>
<keyword evidence="3 8" id="KW-0378">Hydrolase</keyword>
<comment type="caution">
    <text evidence="8">The sequence shown here is derived from an EMBL/GenBank/DDBJ whole genome shotgun (WGS) entry which is preliminary data.</text>
</comment>
<evidence type="ECO:0000313" key="8">
    <source>
        <dbReference type="EMBL" id="MDQ0515955.1"/>
    </source>
</evidence>
<dbReference type="RefSeq" id="WP_266280230.1">
    <property type="nucleotide sequence ID" value="NZ_JAPKNF010000001.1"/>
</dbReference>
<keyword evidence="9" id="KW-1185">Reference proteome</keyword>
<evidence type="ECO:0000259" key="6">
    <source>
        <dbReference type="Pfam" id="PF17753"/>
    </source>
</evidence>
<evidence type="ECO:0000259" key="7">
    <source>
        <dbReference type="Pfam" id="PF22666"/>
    </source>
</evidence>
<dbReference type="InterPro" id="IPR050887">
    <property type="entry name" value="Beta-mannosidase_GH2"/>
</dbReference>
<evidence type="ECO:0000256" key="3">
    <source>
        <dbReference type="ARBA" id="ARBA00022801"/>
    </source>
</evidence>
<dbReference type="InterPro" id="IPR036156">
    <property type="entry name" value="Beta-gal/glucu_dom_sf"/>
</dbReference>
<evidence type="ECO:0000256" key="4">
    <source>
        <dbReference type="ARBA" id="ARBA00023180"/>
    </source>
</evidence>
<dbReference type="Gene3D" id="2.60.40.10">
    <property type="entry name" value="Immunoglobulins"/>
    <property type="match status" value="2"/>
</dbReference>
<feature type="domain" description="Beta-mannosidase-like galactose-binding" evidence="7">
    <location>
        <begin position="35"/>
        <end position="179"/>
    </location>
</feature>
<dbReference type="InterPro" id="IPR008979">
    <property type="entry name" value="Galactose-bd-like_sf"/>
</dbReference>
<comment type="catalytic activity">
    <reaction evidence="1">
        <text>Hydrolysis of terminal, non-reducing beta-D-mannose residues in beta-D-mannosides.</text>
        <dbReference type="EC" id="3.2.1.25"/>
    </reaction>
</comment>
<gene>
    <name evidence="8" type="ORF">QO015_001568</name>
</gene>
<dbReference type="GO" id="GO:0004567">
    <property type="term" value="F:beta-mannosidase activity"/>
    <property type="evidence" value="ECO:0007669"/>
    <property type="project" value="UniProtKB-EC"/>
</dbReference>
<dbReference type="InterPro" id="IPR054593">
    <property type="entry name" value="Beta-mannosidase-like_N2"/>
</dbReference>
<accession>A0ABU0M542</accession>
<dbReference type="InterPro" id="IPR013783">
    <property type="entry name" value="Ig-like_fold"/>
</dbReference>
<organism evidence="8 9">
    <name type="scientific">Kaistia geumhonensis</name>
    <dbReference type="NCBI Taxonomy" id="410839"/>
    <lineage>
        <taxon>Bacteria</taxon>
        <taxon>Pseudomonadati</taxon>
        <taxon>Pseudomonadota</taxon>
        <taxon>Alphaproteobacteria</taxon>
        <taxon>Hyphomicrobiales</taxon>
        <taxon>Kaistiaceae</taxon>
        <taxon>Kaistia</taxon>
    </lineage>
</organism>
<dbReference type="EMBL" id="JAUSWJ010000001">
    <property type="protein sequence ID" value="MDQ0515955.1"/>
    <property type="molecule type" value="Genomic_DNA"/>
</dbReference>
<feature type="domain" description="Beta-mannosidase Ig-fold" evidence="6">
    <location>
        <begin position="739"/>
        <end position="790"/>
    </location>
</feature>
<evidence type="ECO:0000256" key="1">
    <source>
        <dbReference type="ARBA" id="ARBA00000829"/>
    </source>
</evidence>
<evidence type="ECO:0000256" key="2">
    <source>
        <dbReference type="ARBA" id="ARBA00012754"/>
    </source>
</evidence>
<dbReference type="Gene3D" id="3.20.20.80">
    <property type="entry name" value="Glycosidases"/>
    <property type="match status" value="1"/>
</dbReference>
<reference evidence="8 9" key="1">
    <citation type="submission" date="2023-07" db="EMBL/GenBank/DDBJ databases">
        <title>Genomic Encyclopedia of Type Strains, Phase IV (KMG-IV): sequencing the most valuable type-strain genomes for metagenomic binning, comparative biology and taxonomic classification.</title>
        <authorList>
            <person name="Goeker M."/>
        </authorList>
    </citation>
    <scope>NUCLEOTIDE SEQUENCE [LARGE SCALE GENOMIC DNA]</scope>
    <source>
        <strain evidence="8 9">B1-1</strain>
    </source>
</reference>
<dbReference type="PANTHER" id="PTHR43730">
    <property type="entry name" value="BETA-MANNOSIDASE"/>
    <property type="match status" value="1"/>
</dbReference>
<keyword evidence="5 8" id="KW-0326">Glycosidase</keyword>
<evidence type="ECO:0000313" key="9">
    <source>
        <dbReference type="Proteomes" id="UP001223743"/>
    </source>
</evidence>
<dbReference type="Proteomes" id="UP001223743">
    <property type="component" value="Unassembled WGS sequence"/>
</dbReference>
<dbReference type="Gene3D" id="2.60.120.260">
    <property type="entry name" value="Galactose-binding domain-like"/>
    <property type="match status" value="1"/>
</dbReference>
<dbReference type="PANTHER" id="PTHR43730:SF1">
    <property type="entry name" value="BETA-MANNOSIDASE"/>
    <property type="match status" value="1"/>
</dbReference>
<sequence>MHPLSDSAARATDLDEGWTLALTAPGAFPEPPVHAEWLPAIVPGTVASSLAAIGRWSLDRPEPLHGKDAWYRCRLPGEGPCRLVFEGLATIADVFLDGALVASSQSMFVPLEIAVMRRADSELAICFRSLAFELDRRKGKRARWRPTMIDDPRLRLVRTTFLGHMPGWCPPVDVVGPFRSITLIEDGAPPLRDLSSSVALTGGVGSVTVSFADPGGDEPIMLRVGSHEAPLCRQDGRVSGTLTIQNPALWWPRGYGAQPLFSISIAIGGRTVTLGRTGFRSIAVDRGAEGRGFALVVNGVPIFCRGAVWTPADIISLAGRRKAVEPLLGLAAEAGFTMLRVGGTMVYEDRAFHELCDELGILVWQDFMFANCDYPADDGFAADIAAEAEAVLGRLSLSPSLAVLCGGSEVAQQAAMMGLPPESWSSRIFESVLPATASRLRPDIPFVPSSPFGGELPFVADTGVTHYYGVGAYRRPLEDARRANVRFASECLAFANVPDAATLAEALPVASVHHPRWKAAVPRDLGAAWDFEDVREHYTEVLYGVDPMRLRTEDPARHLGLARATSADVAAATFAEWRRPGSPTAGGLVWFFRDLVPGAGWGVIDALDRPKAIFHALKRAFAPLALTITDEGVNGLHLHVANDGPEPVEAALSLACLRDGRLPVAQGSRDLMIPARSAVSVTATALLGAFFDTTYAYRFGPAGHDVSLAELRSADGALLAEATHWLPGRRAERQSLGLRAVLERDAEGWFLRLSAERMAAHVLIEDPHYRSSDNGFDLAPGRERIVRLIPFHDGRAPEGEVRSINGREVARYGA</sequence>
<name>A0ABU0M542_9HYPH</name>
<dbReference type="InterPro" id="IPR017853">
    <property type="entry name" value="GH"/>
</dbReference>
<dbReference type="Pfam" id="PF17753">
    <property type="entry name" value="Ig_mannosidase"/>
    <property type="match status" value="1"/>
</dbReference>
<dbReference type="Pfam" id="PF22666">
    <property type="entry name" value="Glyco_hydro_2_N2"/>
    <property type="match status" value="1"/>
</dbReference>